<evidence type="ECO:0000313" key="2">
    <source>
        <dbReference type="EMBL" id="KAG2580597.1"/>
    </source>
</evidence>
<keyword evidence="3" id="KW-1185">Reference proteome</keyword>
<evidence type="ECO:0000256" key="1">
    <source>
        <dbReference type="SAM" id="MobiDB-lite"/>
    </source>
</evidence>
<comment type="caution">
    <text evidence="2">The sequence shown here is derived from an EMBL/GenBank/DDBJ whole genome shotgun (WGS) entry which is preliminary data.</text>
</comment>
<name>A0A8T0R4L9_PANVG</name>
<feature type="compositionally biased region" description="Basic and acidic residues" evidence="1">
    <location>
        <begin position="54"/>
        <end position="77"/>
    </location>
</feature>
<dbReference type="AlphaFoldDB" id="A0A8T0R4L9"/>
<accession>A0A8T0R4L9</accession>
<sequence>MEGKPNFHLIGLRVLHPVQQEVKLMAESSFTILYRGVNIIEYPIVSGSSNAPGHQHDYLQGKRDTKSGSNKFEDLKH</sequence>
<dbReference type="EMBL" id="CM029048">
    <property type="protein sequence ID" value="KAG2580597.1"/>
    <property type="molecule type" value="Genomic_DNA"/>
</dbReference>
<proteinExistence type="predicted"/>
<reference evidence="2" key="1">
    <citation type="submission" date="2020-05" db="EMBL/GenBank/DDBJ databases">
        <title>WGS assembly of Panicum virgatum.</title>
        <authorList>
            <person name="Lovell J.T."/>
            <person name="Jenkins J."/>
            <person name="Shu S."/>
            <person name="Juenger T.E."/>
            <person name="Schmutz J."/>
        </authorList>
    </citation>
    <scope>NUCLEOTIDE SEQUENCE</scope>
    <source>
        <strain evidence="2">AP13</strain>
    </source>
</reference>
<dbReference type="Proteomes" id="UP000823388">
    <property type="component" value="Chromosome 6N"/>
</dbReference>
<protein>
    <submittedName>
        <fullName evidence="2">Uncharacterized protein</fullName>
    </submittedName>
</protein>
<feature type="region of interest" description="Disordered" evidence="1">
    <location>
        <begin position="46"/>
        <end position="77"/>
    </location>
</feature>
<gene>
    <name evidence="2" type="ORF">PVAP13_6NG358433</name>
</gene>
<evidence type="ECO:0000313" key="3">
    <source>
        <dbReference type="Proteomes" id="UP000823388"/>
    </source>
</evidence>
<organism evidence="2 3">
    <name type="scientific">Panicum virgatum</name>
    <name type="common">Blackwell switchgrass</name>
    <dbReference type="NCBI Taxonomy" id="38727"/>
    <lineage>
        <taxon>Eukaryota</taxon>
        <taxon>Viridiplantae</taxon>
        <taxon>Streptophyta</taxon>
        <taxon>Embryophyta</taxon>
        <taxon>Tracheophyta</taxon>
        <taxon>Spermatophyta</taxon>
        <taxon>Magnoliopsida</taxon>
        <taxon>Liliopsida</taxon>
        <taxon>Poales</taxon>
        <taxon>Poaceae</taxon>
        <taxon>PACMAD clade</taxon>
        <taxon>Panicoideae</taxon>
        <taxon>Panicodae</taxon>
        <taxon>Paniceae</taxon>
        <taxon>Panicinae</taxon>
        <taxon>Panicum</taxon>
        <taxon>Panicum sect. Hiantes</taxon>
    </lineage>
</organism>